<dbReference type="Proteomes" id="UP000886110">
    <property type="component" value="Unassembled WGS sequence"/>
</dbReference>
<feature type="non-terminal residue" evidence="2">
    <location>
        <position position="1"/>
    </location>
</feature>
<dbReference type="InterPro" id="IPR023213">
    <property type="entry name" value="CAT-like_dom_sf"/>
</dbReference>
<organism evidence="2">
    <name type="scientific">candidate division WOR-3 bacterium</name>
    <dbReference type="NCBI Taxonomy" id="2052148"/>
    <lineage>
        <taxon>Bacteria</taxon>
        <taxon>Bacteria division WOR-3</taxon>
    </lineage>
</organism>
<dbReference type="InterPro" id="IPR001078">
    <property type="entry name" value="2-oxoacid_DH_actylTfrase"/>
</dbReference>
<dbReference type="GO" id="GO:0045254">
    <property type="term" value="C:pyruvate dehydrogenase complex"/>
    <property type="evidence" value="ECO:0007669"/>
    <property type="project" value="InterPro"/>
</dbReference>
<dbReference type="SUPFAM" id="SSF52777">
    <property type="entry name" value="CoA-dependent acyltransferases"/>
    <property type="match status" value="1"/>
</dbReference>
<dbReference type="EMBL" id="DRTB01000117">
    <property type="protein sequence ID" value="HHE04746.1"/>
    <property type="molecule type" value="Genomic_DNA"/>
</dbReference>
<dbReference type="PANTHER" id="PTHR23151:SF90">
    <property type="entry name" value="DIHYDROLIPOYLLYSINE-RESIDUE ACETYLTRANSFERASE COMPONENT OF PYRUVATE DEHYDROGENASE COMPLEX, MITOCHONDRIAL-RELATED"/>
    <property type="match status" value="1"/>
</dbReference>
<dbReference type="PANTHER" id="PTHR23151">
    <property type="entry name" value="DIHYDROLIPOAMIDE ACETYL/SUCCINYL-TRANSFERASE-RELATED"/>
    <property type="match status" value="1"/>
</dbReference>
<dbReference type="Gene3D" id="3.30.559.10">
    <property type="entry name" value="Chloramphenicol acetyltransferase-like domain"/>
    <property type="match status" value="1"/>
</dbReference>
<reference evidence="2" key="1">
    <citation type="journal article" date="2020" name="mSystems">
        <title>Genome- and Community-Level Interaction Insights into Carbon Utilization and Element Cycling Functions of Hydrothermarchaeota in Hydrothermal Sediment.</title>
        <authorList>
            <person name="Zhou Z."/>
            <person name="Liu Y."/>
            <person name="Xu W."/>
            <person name="Pan J."/>
            <person name="Luo Z.H."/>
            <person name="Li M."/>
        </authorList>
    </citation>
    <scope>NUCLEOTIDE SEQUENCE [LARGE SCALE GENOMIC DNA]</scope>
    <source>
        <strain evidence="2">HyVt-74</strain>
    </source>
</reference>
<proteinExistence type="predicted"/>
<sequence>NDILMKAVAHVFTNYPEYNVSYSDGKIRYYESVNISLAVAVEGGLLTPTVLECEKKSIEQISKDAKVLIEKARNKKLRAREQMSGVFTITNLGMFGIEEFSAIINPPQSMILAVGAIRDKAIVKQGQIVPGKRMKMTLSVDHRALDGAMAAVFLDNLRKTLENPDMLK</sequence>
<evidence type="ECO:0000313" key="2">
    <source>
        <dbReference type="EMBL" id="HHE04746.1"/>
    </source>
</evidence>
<dbReference type="Pfam" id="PF00198">
    <property type="entry name" value="2-oxoacid_dh"/>
    <property type="match status" value="1"/>
</dbReference>
<evidence type="ECO:0000259" key="1">
    <source>
        <dbReference type="Pfam" id="PF00198"/>
    </source>
</evidence>
<dbReference type="AlphaFoldDB" id="A0A7C5DAU7"/>
<name>A0A7C5DAU7_UNCW3</name>
<dbReference type="GO" id="GO:0016746">
    <property type="term" value="F:acyltransferase activity"/>
    <property type="evidence" value="ECO:0007669"/>
    <property type="project" value="InterPro"/>
</dbReference>
<protein>
    <recommendedName>
        <fullName evidence="1">2-oxoacid dehydrogenase acyltransferase catalytic domain-containing protein</fullName>
    </recommendedName>
</protein>
<gene>
    <name evidence="2" type="ORF">ENL19_01630</name>
</gene>
<accession>A0A7C5DAU7</accession>
<dbReference type="GO" id="GO:0006086">
    <property type="term" value="P:pyruvate decarboxylation to acetyl-CoA"/>
    <property type="evidence" value="ECO:0007669"/>
    <property type="project" value="InterPro"/>
</dbReference>
<feature type="domain" description="2-oxoacid dehydrogenase acyltransferase catalytic" evidence="1">
    <location>
        <begin position="1"/>
        <end position="167"/>
    </location>
</feature>
<dbReference type="InterPro" id="IPR045257">
    <property type="entry name" value="E2/Pdx1"/>
</dbReference>
<comment type="caution">
    <text evidence="2">The sequence shown here is derived from an EMBL/GenBank/DDBJ whole genome shotgun (WGS) entry which is preliminary data.</text>
</comment>